<evidence type="ECO:0000259" key="2">
    <source>
        <dbReference type="Pfam" id="PF08522"/>
    </source>
</evidence>
<dbReference type="InterPro" id="IPR013728">
    <property type="entry name" value="BT_3987-like_N"/>
</dbReference>
<dbReference type="AlphaFoldDB" id="A0A9P4DQD6"/>
<dbReference type="PROSITE" id="PS51257">
    <property type="entry name" value="PROKAR_LIPOPROTEIN"/>
    <property type="match status" value="1"/>
</dbReference>
<keyword evidence="1" id="KW-0732">Signal</keyword>
<dbReference type="Pfam" id="PF08522">
    <property type="entry name" value="BT_3987-like_N"/>
    <property type="match status" value="1"/>
</dbReference>
<accession>A0A9P4DQD6</accession>
<dbReference type="EMBL" id="VVUY01000001">
    <property type="protein sequence ID" value="KAA2564309.1"/>
    <property type="molecule type" value="Genomic_DNA"/>
</dbReference>
<reference evidence="3 4" key="1">
    <citation type="journal article" date="2019" name="Nat. Med.">
        <title>A library of human gut bacterial isolates paired with longitudinal multiomics data enables mechanistic microbiome research.</title>
        <authorList>
            <person name="Poyet M."/>
            <person name="Groussin M."/>
            <person name="Gibbons S.M."/>
            <person name="Avila-Pacheco J."/>
            <person name="Jiang X."/>
            <person name="Kearney S.M."/>
            <person name="Perrotta A.R."/>
            <person name="Berdy B."/>
            <person name="Zhao S."/>
            <person name="Lieberman T.D."/>
            <person name="Swanson P.K."/>
            <person name="Smith M."/>
            <person name="Roesemann S."/>
            <person name="Alexander J.E."/>
            <person name="Rich S.A."/>
            <person name="Livny J."/>
            <person name="Vlamakis H."/>
            <person name="Clish C."/>
            <person name="Bullock K."/>
            <person name="Deik A."/>
            <person name="Scott J."/>
            <person name="Pierce K.A."/>
            <person name="Xavier R.J."/>
            <person name="Alm E.J."/>
        </authorList>
    </citation>
    <scope>NUCLEOTIDE SEQUENCE [LARGE SCALE GENOMIC DNA]</scope>
    <source>
        <strain evidence="3 4">BIOML-A204</strain>
    </source>
</reference>
<feature type="chain" id="PRO_5040315035" evidence="1">
    <location>
        <begin position="19"/>
        <end position="166"/>
    </location>
</feature>
<evidence type="ECO:0000313" key="3">
    <source>
        <dbReference type="EMBL" id="KAA2564309.1"/>
    </source>
</evidence>
<dbReference type="Gene3D" id="2.60.40.1740">
    <property type="entry name" value="hypothetical protein (bacova_03559)"/>
    <property type="match status" value="1"/>
</dbReference>
<protein>
    <submittedName>
        <fullName evidence="3">DUF1735 domain-containing protein</fullName>
    </submittedName>
</protein>
<name>A0A9P4DQD6_9BACT</name>
<dbReference type="RefSeq" id="WP_055202920.1">
    <property type="nucleotide sequence ID" value="NZ_JADMQE010000008.1"/>
</dbReference>
<sequence length="166" mass="17861">MKKIIFLAIAALAAAGFAGCTNSDEVGYDIEPKVLLPNSGLQKIILTASATDADCEVWIYRSGYRDGVSTASLHVDTEALDAYNQIFGTAYIAMPEEYYELPDAPVRLGNDGRPHKMEIRLDVSEIGAGSLYVLPLSVDSPDTPVSESCATVLLFPVRSVTDENAE</sequence>
<comment type="caution">
    <text evidence="3">The sequence shown here is derived from an EMBL/GenBank/DDBJ whole genome shotgun (WGS) entry which is preliminary data.</text>
</comment>
<feature type="domain" description="BT-3987-like N-terminal" evidence="2">
    <location>
        <begin position="36"/>
        <end position="143"/>
    </location>
</feature>
<proteinExistence type="predicted"/>
<dbReference type="Proteomes" id="UP000323119">
    <property type="component" value="Unassembled WGS sequence"/>
</dbReference>
<evidence type="ECO:0000256" key="1">
    <source>
        <dbReference type="SAM" id="SignalP"/>
    </source>
</evidence>
<organism evidence="3 4">
    <name type="scientific">Alistipes onderdonkii</name>
    <dbReference type="NCBI Taxonomy" id="328813"/>
    <lineage>
        <taxon>Bacteria</taxon>
        <taxon>Pseudomonadati</taxon>
        <taxon>Bacteroidota</taxon>
        <taxon>Bacteroidia</taxon>
        <taxon>Bacteroidales</taxon>
        <taxon>Rikenellaceae</taxon>
        <taxon>Alistipes</taxon>
    </lineage>
</organism>
<feature type="signal peptide" evidence="1">
    <location>
        <begin position="1"/>
        <end position="18"/>
    </location>
</feature>
<gene>
    <name evidence="3" type="ORF">F2S36_00810</name>
</gene>
<evidence type="ECO:0000313" key="4">
    <source>
        <dbReference type="Proteomes" id="UP000323119"/>
    </source>
</evidence>